<dbReference type="RefSeq" id="WP_154757002.1">
    <property type="nucleotide sequence ID" value="NZ_WMBA01000015.1"/>
</dbReference>
<dbReference type="OrthoDB" id="594406at2"/>
<reference evidence="3 4" key="1">
    <citation type="submission" date="2019-11" db="EMBL/GenBank/DDBJ databases">
        <title>Draft genome of Amycolatopsis RM579.</title>
        <authorList>
            <person name="Duangmal K."/>
            <person name="Mingma R."/>
        </authorList>
    </citation>
    <scope>NUCLEOTIDE SEQUENCE [LARGE SCALE GENOMIC DNA]</scope>
    <source>
        <strain evidence="3 4">RM579</strain>
    </source>
</reference>
<name>A0A6N7Z3I0_9PSEU</name>
<dbReference type="Proteomes" id="UP000440096">
    <property type="component" value="Unassembled WGS sequence"/>
</dbReference>
<protein>
    <submittedName>
        <fullName evidence="3">DUF4407 domain-containing protein</fullName>
    </submittedName>
</protein>
<organism evidence="3 4">
    <name type="scientific">Amycolatopsis pithecellobii</name>
    <dbReference type="NCBI Taxonomy" id="664692"/>
    <lineage>
        <taxon>Bacteria</taxon>
        <taxon>Bacillati</taxon>
        <taxon>Actinomycetota</taxon>
        <taxon>Actinomycetes</taxon>
        <taxon>Pseudonocardiales</taxon>
        <taxon>Pseudonocardiaceae</taxon>
        <taxon>Amycolatopsis</taxon>
    </lineage>
</organism>
<feature type="transmembrane region" description="Helical" evidence="2">
    <location>
        <begin position="42"/>
        <end position="65"/>
    </location>
</feature>
<evidence type="ECO:0000313" key="3">
    <source>
        <dbReference type="EMBL" id="MTD54791.1"/>
    </source>
</evidence>
<comment type="caution">
    <text evidence="3">The sequence shown here is derived from an EMBL/GenBank/DDBJ whole genome shotgun (WGS) entry which is preliminary data.</text>
</comment>
<dbReference type="Pfam" id="PF14362">
    <property type="entry name" value="DUF4407"/>
    <property type="match status" value="1"/>
</dbReference>
<dbReference type="EMBL" id="WMBA01000015">
    <property type="protein sequence ID" value="MTD54791.1"/>
    <property type="molecule type" value="Genomic_DNA"/>
</dbReference>
<evidence type="ECO:0000313" key="4">
    <source>
        <dbReference type="Proteomes" id="UP000440096"/>
    </source>
</evidence>
<keyword evidence="2" id="KW-0812">Transmembrane</keyword>
<gene>
    <name evidence="3" type="ORF">GKO32_12480</name>
</gene>
<keyword evidence="4" id="KW-1185">Reference proteome</keyword>
<dbReference type="AlphaFoldDB" id="A0A6N7Z3I0"/>
<proteinExistence type="predicted"/>
<evidence type="ECO:0000256" key="2">
    <source>
        <dbReference type="SAM" id="Phobius"/>
    </source>
</evidence>
<keyword evidence="2" id="KW-1133">Transmembrane helix</keyword>
<feature type="region of interest" description="Disordered" evidence="1">
    <location>
        <begin position="396"/>
        <end position="422"/>
    </location>
</feature>
<feature type="compositionally biased region" description="Polar residues" evidence="1">
    <location>
        <begin position="484"/>
        <end position="496"/>
    </location>
</feature>
<feature type="transmembrane region" description="Helical" evidence="2">
    <location>
        <begin position="106"/>
        <end position="130"/>
    </location>
</feature>
<dbReference type="InterPro" id="IPR025519">
    <property type="entry name" value="DUF4407"/>
</dbReference>
<evidence type="ECO:0000256" key="1">
    <source>
        <dbReference type="SAM" id="MobiDB-lite"/>
    </source>
</evidence>
<sequence>MTVRTPVPAARRKSRRISDGLTWLGGADREILALARSGRNQFVQMGLVVLATAGLGVLSMGFALYRGLHLHPVLAVLGGLVWGCVIGVIDRFLITSLSLRGGFGRVATVIGIRIVIAALLGFIISTPLVLQVFQREIQAQMVVANATNSKSFGDALNTTPLVNDLNQVRADIATQEAALRGQIPAAVTPEMQAREQYLKQAQDTLNSRRAISDQKYRAWQCELYGSSCEGSTNVAGNGNLAKAREKEYQDALAQTNDAQQDVTSAETALAKARDAASNQGGAALKHAQDTANTELPGLRAREAELQRQYNDAVDLGTKTNQDNTGLLAQIVALDDLGAHSAEARLAHIAVGLLFFMIELLPVTVKILTSFGPETAYERVRRDFENTNVDDAKAEIRSRTRDRDEVERRMAKETKKREDIEDDMRNRERDLGIKANERVAKEMEGVLDVALAQWAQDVQRTLSAKRHQNGHAAPPPPPHNGHQPTQPNVRSNFNLPSGSKLAPPNGNKP</sequence>
<accession>A0A6N7Z3I0</accession>
<feature type="region of interest" description="Disordered" evidence="1">
    <location>
        <begin position="461"/>
        <end position="508"/>
    </location>
</feature>
<keyword evidence="2" id="KW-0472">Membrane</keyword>
<feature type="transmembrane region" description="Helical" evidence="2">
    <location>
        <begin position="71"/>
        <end position="94"/>
    </location>
</feature>